<protein>
    <recommendedName>
        <fullName evidence="7">BHLH domain-containing protein</fullName>
    </recommendedName>
</protein>
<evidence type="ECO:0000256" key="6">
    <source>
        <dbReference type="SAM" id="MobiDB-lite"/>
    </source>
</evidence>
<feature type="domain" description="BHLH" evidence="7">
    <location>
        <begin position="282"/>
        <end position="333"/>
    </location>
</feature>
<evidence type="ECO:0000256" key="2">
    <source>
        <dbReference type="ARBA" id="ARBA00023015"/>
    </source>
</evidence>
<dbReference type="EMBL" id="BAAFGZ010000415">
    <property type="protein sequence ID" value="GAB0138435.1"/>
    <property type="molecule type" value="Genomic_DNA"/>
</dbReference>
<dbReference type="InterPro" id="IPR011598">
    <property type="entry name" value="bHLH_dom"/>
</dbReference>
<dbReference type="PROSITE" id="PS50888">
    <property type="entry name" value="BHLH"/>
    <property type="match status" value="1"/>
</dbReference>
<dbReference type="PANTHER" id="PTHR15741:SF27">
    <property type="entry name" value="TRANSCRIPTION FACTOR AP-4"/>
    <property type="match status" value="1"/>
</dbReference>
<comment type="subcellular location">
    <subcellularLocation>
        <location evidence="1">Nucleus</location>
    </subcellularLocation>
</comment>
<evidence type="ECO:0000259" key="7">
    <source>
        <dbReference type="PROSITE" id="PS50888"/>
    </source>
</evidence>
<evidence type="ECO:0000256" key="4">
    <source>
        <dbReference type="ARBA" id="ARBA00023163"/>
    </source>
</evidence>
<dbReference type="Proteomes" id="UP001562357">
    <property type="component" value="Unassembled WGS sequence"/>
</dbReference>
<dbReference type="SMART" id="SM00353">
    <property type="entry name" value="HLH"/>
    <property type="match status" value="1"/>
</dbReference>
<keyword evidence="2" id="KW-0805">Transcription regulation</keyword>
<accession>A0ABQ0CYB6</accession>
<dbReference type="InterPro" id="IPR052207">
    <property type="entry name" value="Max-like/E-box_TFs"/>
</dbReference>
<evidence type="ECO:0000256" key="1">
    <source>
        <dbReference type="ARBA" id="ARBA00004123"/>
    </source>
</evidence>
<feature type="compositionally biased region" description="Basic and acidic residues" evidence="6">
    <location>
        <begin position="278"/>
        <end position="291"/>
    </location>
</feature>
<keyword evidence="5" id="KW-0539">Nucleus</keyword>
<evidence type="ECO:0000256" key="3">
    <source>
        <dbReference type="ARBA" id="ARBA00023125"/>
    </source>
</evidence>
<keyword evidence="3" id="KW-0238">DNA-binding</keyword>
<gene>
    <name evidence="8" type="primary">g6670</name>
    <name evidence="8" type="ORF">EsDP_00006670</name>
</gene>
<proteinExistence type="predicted"/>
<feature type="compositionally biased region" description="Low complexity" evidence="6">
    <location>
        <begin position="219"/>
        <end position="232"/>
    </location>
</feature>
<comment type="caution">
    <text evidence="8">The sequence shown here is derived from an EMBL/GenBank/DDBJ whole genome shotgun (WGS) entry which is preliminary data.</text>
</comment>
<name>A0ABQ0CYB6_9HYPO</name>
<feature type="region of interest" description="Disordered" evidence="6">
    <location>
        <begin position="213"/>
        <end position="259"/>
    </location>
</feature>
<organism evidence="8 9">
    <name type="scientific">Epichloe bromicola</name>
    <dbReference type="NCBI Taxonomy" id="79588"/>
    <lineage>
        <taxon>Eukaryota</taxon>
        <taxon>Fungi</taxon>
        <taxon>Dikarya</taxon>
        <taxon>Ascomycota</taxon>
        <taxon>Pezizomycotina</taxon>
        <taxon>Sordariomycetes</taxon>
        <taxon>Hypocreomycetidae</taxon>
        <taxon>Hypocreales</taxon>
        <taxon>Clavicipitaceae</taxon>
        <taxon>Epichloe</taxon>
    </lineage>
</organism>
<dbReference type="CDD" id="cd11404">
    <property type="entry name" value="bHLHzip_Mlx_like"/>
    <property type="match status" value="1"/>
</dbReference>
<sequence length="363" mass="41137">MEVNYYPDELTHWALDYTTLAASSPGQMQEYEPILLPQGIDIHLWPHGGLPFSHAGSSGVAGINSKAPLNRFQTAHRKLQCPPPQIPTGNRVSSHHDPCFAHDMTTQSPEPRHGSYACSVDVDDTPLTSPLTPPSDAWTRHQCSRQGAHDAAAAGGDLRFQSLDDFRDDIRRCSVETETNAALPEWWCWGIDTTTAASLMHWTTTRAAERSLPLENPSQQQEHQQQQQQQQEPLDQIRAPPPHHEQTHHHHHQGSSVPQACAHTDNTMAFMRPRRSKQSIEQRRRNHIRQEQKRRAVLKNGFADLADMIPDLAKRDMSKSVVLEKTAEWLERLVRGNKFLRERLSLLDGRGRGKGLMRICDNF</sequence>
<feature type="region of interest" description="Disordered" evidence="6">
    <location>
        <begin position="272"/>
        <end position="291"/>
    </location>
</feature>
<evidence type="ECO:0000313" key="9">
    <source>
        <dbReference type="Proteomes" id="UP001562357"/>
    </source>
</evidence>
<dbReference type="Pfam" id="PF00010">
    <property type="entry name" value="HLH"/>
    <property type="match status" value="1"/>
</dbReference>
<evidence type="ECO:0000256" key="5">
    <source>
        <dbReference type="ARBA" id="ARBA00023242"/>
    </source>
</evidence>
<keyword evidence="9" id="KW-1185">Reference proteome</keyword>
<dbReference type="Gene3D" id="4.10.280.10">
    <property type="entry name" value="Helix-loop-helix DNA-binding domain"/>
    <property type="match status" value="1"/>
</dbReference>
<reference evidence="9" key="1">
    <citation type="submission" date="2024-06" db="EMBL/GenBank/DDBJ databases">
        <title>Draft Genome Sequences of Epichloe bromicola Strains Isolated from Elymus ciliaris.</title>
        <authorList>
            <consortium name="Epichloe bromicola genome sequencing consortium"/>
            <person name="Miura A."/>
            <person name="Imano S."/>
            <person name="Ashida A."/>
            <person name="Sato I."/>
            <person name="Chiba S."/>
            <person name="Tanaka A."/>
            <person name="Camagna M."/>
            <person name="Takemoto D."/>
        </authorList>
    </citation>
    <scope>NUCLEOTIDE SEQUENCE [LARGE SCALE GENOMIC DNA]</scope>
    <source>
        <strain evidence="9">DP</strain>
    </source>
</reference>
<evidence type="ECO:0000313" key="8">
    <source>
        <dbReference type="EMBL" id="GAB0138435.1"/>
    </source>
</evidence>
<dbReference type="InterPro" id="IPR036638">
    <property type="entry name" value="HLH_DNA-bd_sf"/>
</dbReference>
<dbReference type="PANTHER" id="PTHR15741">
    <property type="entry name" value="BASIC HELIX-LOOP-HELIX ZIP TRANSCRIPTION FACTOR"/>
    <property type="match status" value="1"/>
</dbReference>
<dbReference type="SUPFAM" id="SSF47459">
    <property type="entry name" value="HLH, helix-loop-helix DNA-binding domain"/>
    <property type="match status" value="1"/>
</dbReference>
<keyword evidence="4" id="KW-0804">Transcription</keyword>